<dbReference type="InterPro" id="IPR046670">
    <property type="entry name" value="DUF6540"/>
</dbReference>
<keyword evidence="1" id="KW-0472">Membrane</keyword>
<proteinExistence type="predicted"/>
<keyword evidence="3" id="KW-1185">Reference proteome</keyword>
<keyword evidence="1" id="KW-0812">Transmembrane</keyword>
<evidence type="ECO:0000256" key="1">
    <source>
        <dbReference type="SAM" id="Phobius"/>
    </source>
</evidence>
<feature type="transmembrane region" description="Helical" evidence="1">
    <location>
        <begin position="12"/>
        <end position="32"/>
    </location>
</feature>
<protein>
    <submittedName>
        <fullName evidence="2">Uncharacterized protein</fullName>
    </submittedName>
</protein>
<organism evidence="2 3">
    <name type="scientific">Lachnellula occidentalis</name>
    <dbReference type="NCBI Taxonomy" id="215460"/>
    <lineage>
        <taxon>Eukaryota</taxon>
        <taxon>Fungi</taxon>
        <taxon>Dikarya</taxon>
        <taxon>Ascomycota</taxon>
        <taxon>Pezizomycotina</taxon>
        <taxon>Leotiomycetes</taxon>
        <taxon>Helotiales</taxon>
        <taxon>Lachnaceae</taxon>
        <taxon>Lachnellula</taxon>
    </lineage>
</organism>
<sequence>MSSNEAYEPGAMYILLSTLANGGMHWGIFLMVSPPFGMIYNATDGSGSWKLDAHMTENVASSVNILAGLMIKRHIDENMQDQIHNVLTQVPCPPEGGYISQWGENFRCRIWVKDAVERLRLAGLIEDYPTEDIWDEAHNLGLSARSNGKRGLLQLSQIIF</sequence>
<evidence type="ECO:0000313" key="3">
    <source>
        <dbReference type="Proteomes" id="UP000443090"/>
    </source>
</evidence>
<dbReference type="AlphaFoldDB" id="A0A8H8RFU2"/>
<dbReference type="Pfam" id="PF20174">
    <property type="entry name" value="DUF6540"/>
    <property type="match status" value="1"/>
</dbReference>
<keyword evidence="1" id="KW-1133">Transmembrane helix</keyword>
<comment type="caution">
    <text evidence="2">The sequence shown here is derived from an EMBL/GenBank/DDBJ whole genome shotgun (WGS) entry which is preliminary data.</text>
</comment>
<gene>
    <name evidence="2" type="ORF">LOCC1_G008309</name>
</gene>
<name>A0A8H8RFU2_9HELO</name>
<accession>A0A8H8RFU2</accession>
<evidence type="ECO:0000313" key="2">
    <source>
        <dbReference type="EMBL" id="TVY34618.1"/>
    </source>
</evidence>
<dbReference type="OrthoDB" id="3016366at2759"/>
<dbReference type="Proteomes" id="UP000443090">
    <property type="component" value="Unassembled WGS sequence"/>
</dbReference>
<dbReference type="EMBL" id="QGMI01001123">
    <property type="protein sequence ID" value="TVY34618.1"/>
    <property type="molecule type" value="Genomic_DNA"/>
</dbReference>
<reference evidence="2 3" key="1">
    <citation type="submission" date="2018-05" db="EMBL/GenBank/DDBJ databases">
        <title>Genome sequencing and assembly of the regulated plant pathogen Lachnellula willkommii and related sister species for the development of diagnostic species identification markers.</title>
        <authorList>
            <person name="Giroux E."/>
            <person name="Bilodeau G."/>
        </authorList>
    </citation>
    <scope>NUCLEOTIDE SEQUENCE [LARGE SCALE GENOMIC DNA]</scope>
    <source>
        <strain evidence="2 3">CBS 160.35</strain>
    </source>
</reference>